<feature type="domain" description="Transcriptional regulator SarA/SarZ/Rot-like helix-turn-helix" evidence="4">
    <location>
        <begin position="22"/>
        <end position="106"/>
    </location>
</feature>
<dbReference type="InterPro" id="IPR055166">
    <property type="entry name" value="Transc_reg_Sar_Rot_HTH"/>
</dbReference>
<reference evidence="6 10" key="4">
    <citation type="submission" date="2020-12" db="EMBL/GenBank/DDBJ databases">
        <title>Whole genome sequencing and de novo assembly of Staphylococcus pseudintermedius: a novel pangenome approach to unravel pathogenesis of canine pyoderma.</title>
        <authorList>
            <person name="Ferrer L."/>
            <person name="Perez D."/>
            <person name="Fonticoba R."/>
            <person name="Vines J."/>
            <person name="Fabregas N."/>
            <person name="Madronero S."/>
            <person name="Meroni G."/>
            <person name="Martino P."/>
            <person name="Martinez S."/>
            <person name="Cusco A."/>
            <person name="Migura L."/>
            <person name="Francino O."/>
        </authorList>
    </citation>
    <scope>NUCLEOTIDE SEQUENCE [LARGE SCALE GENOMIC DNA]</scope>
    <source>
        <strain evidence="6 10">HSP080</strain>
    </source>
</reference>
<dbReference type="AlphaFoldDB" id="A0A166PN30"/>
<dbReference type="RefSeq" id="WP_014613169.1">
    <property type="nucleotide sequence ID" value="NZ_AP019372.1"/>
</dbReference>
<keyword evidence="3" id="KW-0804">Transcription</keyword>
<proteinExistence type="predicted"/>
<dbReference type="GeneID" id="93823624"/>
<evidence type="ECO:0000256" key="1">
    <source>
        <dbReference type="ARBA" id="ARBA00023015"/>
    </source>
</evidence>
<reference evidence="9" key="3">
    <citation type="journal article" date="2018" name="Vet. Microbiol.">
        <title>Molecular epidemiology of methicillin-resistant staphylococci amongst veterinary personnel, personnel-owned pets, patients and the hospital environment of two companion animal veterinary hospitals.</title>
        <authorList>
            <person name="Worthing K.A."/>
            <person name="Brown J."/>
            <person name="Gerber L."/>
            <person name="Abraham S."/>
            <person name="Trott D."/>
            <person name="Norris J.M."/>
        </authorList>
    </citation>
    <scope>NUCLEOTIDE SEQUENCE [LARGE SCALE GENOMIC DNA]</scope>
    <source>
        <strain evidence="9">ST496-2</strain>
    </source>
</reference>
<sequence length="115" mass="13929">MEKYKIKNMKELMTISFTTKGIYTEIKKKYSLTYEELFILTFILEHQQETYNVKDIIRSSKFKPYYITKAMQKLKDFGFLTKKRNEQDERTVIIEVSKEQYEKIASLFNEIETLL</sequence>
<dbReference type="SUPFAM" id="SSF46785">
    <property type="entry name" value="Winged helix' DNA-binding domain"/>
    <property type="match status" value="1"/>
</dbReference>
<dbReference type="EMBL" id="QQPC01000124">
    <property type="protein sequence ID" value="REA80194.1"/>
    <property type="molecule type" value="Genomic_DNA"/>
</dbReference>
<evidence type="ECO:0000313" key="8">
    <source>
        <dbReference type="Proteomes" id="UP000246800"/>
    </source>
</evidence>
<keyword evidence="1" id="KW-0805">Transcription regulation</keyword>
<dbReference type="Gene3D" id="1.10.10.10">
    <property type="entry name" value="Winged helix-like DNA-binding domain superfamily/Winged helix DNA-binding domain"/>
    <property type="match status" value="1"/>
</dbReference>
<organism evidence="5 8">
    <name type="scientific">Staphylococcus pseudintermedius</name>
    <dbReference type="NCBI Taxonomy" id="283734"/>
    <lineage>
        <taxon>Bacteria</taxon>
        <taxon>Bacillati</taxon>
        <taxon>Bacillota</taxon>
        <taxon>Bacilli</taxon>
        <taxon>Bacillales</taxon>
        <taxon>Staphylococcaceae</taxon>
        <taxon>Staphylococcus</taxon>
        <taxon>Staphylococcus intermedius group</taxon>
    </lineage>
</organism>
<evidence type="ECO:0000313" key="5">
    <source>
        <dbReference type="EMBL" id="PWZ76620.1"/>
    </source>
</evidence>
<dbReference type="InterPro" id="IPR036388">
    <property type="entry name" value="WH-like_DNA-bd_sf"/>
</dbReference>
<dbReference type="InterPro" id="IPR036390">
    <property type="entry name" value="WH_DNA-bd_sf"/>
</dbReference>
<evidence type="ECO:0000256" key="3">
    <source>
        <dbReference type="ARBA" id="ARBA00023163"/>
    </source>
</evidence>
<dbReference type="OMA" id="HDERTVI"/>
<protein>
    <submittedName>
        <fullName evidence="5">MarR family transcriptional regulator</fullName>
    </submittedName>
</protein>
<keyword evidence="2" id="KW-0238">DNA-binding</keyword>
<dbReference type="Proteomes" id="UP000246800">
    <property type="component" value="Unassembled WGS sequence"/>
</dbReference>
<dbReference type="GO" id="GO:0003677">
    <property type="term" value="F:DNA binding"/>
    <property type="evidence" value="ECO:0007669"/>
    <property type="project" value="UniProtKB-KW"/>
</dbReference>
<evidence type="ECO:0000313" key="9">
    <source>
        <dbReference type="Proteomes" id="UP000256409"/>
    </source>
</evidence>
<evidence type="ECO:0000313" key="7">
    <source>
        <dbReference type="EMBL" id="REA80194.1"/>
    </source>
</evidence>
<dbReference type="NCBIfam" id="TIGR01889">
    <property type="entry name" value="Staph_reg_Sar"/>
    <property type="match status" value="1"/>
</dbReference>
<dbReference type="InterPro" id="IPR010166">
    <property type="entry name" value="SarA/Rot_dom"/>
</dbReference>
<evidence type="ECO:0000256" key="2">
    <source>
        <dbReference type="ARBA" id="ARBA00023125"/>
    </source>
</evidence>
<evidence type="ECO:0000313" key="10">
    <source>
        <dbReference type="Proteomes" id="UP000595859"/>
    </source>
</evidence>
<gene>
    <name evidence="5" type="ORF">DD902_02630</name>
    <name evidence="7" type="ORF">DV961_12475</name>
    <name evidence="6" type="ORF">JGZ15_02500</name>
</gene>
<name>A0A166PN30_STAPS</name>
<evidence type="ECO:0000259" key="4">
    <source>
        <dbReference type="Pfam" id="PF22381"/>
    </source>
</evidence>
<dbReference type="eggNOG" id="COG1846">
    <property type="taxonomic scope" value="Bacteria"/>
</dbReference>
<dbReference type="EMBL" id="CP066884">
    <property type="protein sequence ID" value="QQM98561.1"/>
    <property type="molecule type" value="Genomic_DNA"/>
</dbReference>
<dbReference type="EMBL" id="QEIT01000011">
    <property type="protein sequence ID" value="PWZ76620.1"/>
    <property type="molecule type" value="Genomic_DNA"/>
</dbReference>
<accession>A0A166PN30</accession>
<reference evidence="5 8" key="1">
    <citation type="journal article" date="2018" name="Vet. Microbiol.">
        <title>Clonal diversity and geographic distribution of methicillin-resistant Staphylococcus pseudintermedius from Australian animals: Discovery of novel sequence types.</title>
        <authorList>
            <person name="Worthing K.A."/>
            <person name="Abraham S."/>
            <person name="Coombs G.W."/>
            <person name="Pang S."/>
            <person name="Saputra S."/>
            <person name="Jordan D."/>
            <person name="Trott D.J."/>
            <person name="Norris J.M."/>
        </authorList>
    </citation>
    <scope>NUCLEOTIDE SEQUENCE [LARGE SCALE GENOMIC DNA]</scope>
    <source>
        <strain evidence="5 8">ST525 1</strain>
    </source>
</reference>
<dbReference type="Proteomes" id="UP000595859">
    <property type="component" value="Chromosome"/>
</dbReference>
<evidence type="ECO:0000313" key="6">
    <source>
        <dbReference type="EMBL" id="QQM98561.1"/>
    </source>
</evidence>
<dbReference type="OrthoDB" id="2408991at2"/>
<dbReference type="Pfam" id="PF22381">
    <property type="entry name" value="Staph_reg_Sar_Rot"/>
    <property type="match status" value="1"/>
</dbReference>
<dbReference type="GO" id="GO:0006355">
    <property type="term" value="P:regulation of DNA-templated transcription"/>
    <property type="evidence" value="ECO:0007669"/>
    <property type="project" value="InterPro"/>
</dbReference>
<dbReference type="Proteomes" id="UP000256409">
    <property type="component" value="Unassembled WGS sequence"/>
</dbReference>
<reference evidence="7" key="2">
    <citation type="journal article" date="2018" name="Vet. Microbiol.">
        <title>Methicillin-resistant staphylococci amongst veterinary personnel, personnel-owned pets, patients and the hospital environment of two small animal veterinary hospitals.</title>
        <authorList>
            <person name="Worthing K.A."/>
            <person name="Brown J."/>
            <person name="Gerber L."/>
            <person name="Abraham S."/>
            <person name="Trott D."/>
            <person name="Norris J.M."/>
        </authorList>
    </citation>
    <scope>NUCLEOTIDE SEQUENCE</scope>
    <source>
        <strain evidence="7">ST496-2</strain>
    </source>
</reference>